<keyword evidence="6" id="KW-1185">Reference proteome</keyword>
<protein>
    <submittedName>
        <fullName evidence="5">Esterase, PHB depolymerase family</fullName>
    </submittedName>
</protein>
<name>A0A0H5D1X8_9RHOB</name>
<evidence type="ECO:0000256" key="3">
    <source>
        <dbReference type="SAM" id="SignalP"/>
    </source>
</evidence>
<evidence type="ECO:0000313" key="5">
    <source>
        <dbReference type="EMBL" id="CRL11044.1"/>
    </source>
</evidence>
<dbReference type="SUPFAM" id="SSF53474">
    <property type="entry name" value="alpha/beta-Hydrolases"/>
    <property type="match status" value="1"/>
</dbReference>
<dbReference type="InterPro" id="IPR050955">
    <property type="entry name" value="Plant_Biomass_Hydrol_Est"/>
</dbReference>
<feature type="chain" id="PRO_5005218068" evidence="3">
    <location>
        <begin position="32"/>
        <end position="287"/>
    </location>
</feature>
<dbReference type="InterPro" id="IPR003140">
    <property type="entry name" value="PLipase/COase/thioEstase"/>
</dbReference>
<accession>A0A0H5D1X8</accession>
<dbReference type="GO" id="GO:0016787">
    <property type="term" value="F:hydrolase activity"/>
    <property type="evidence" value="ECO:0007669"/>
    <property type="project" value="UniProtKB-KW"/>
</dbReference>
<dbReference type="RefSeq" id="WP_050673321.1">
    <property type="nucleotide sequence ID" value="NZ_CVRL01000025.1"/>
</dbReference>
<dbReference type="AlphaFoldDB" id="A0A0H5D1X8"/>
<keyword evidence="1 3" id="KW-0732">Signal</keyword>
<evidence type="ECO:0000259" key="4">
    <source>
        <dbReference type="Pfam" id="PF02230"/>
    </source>
</evidence>
<dbReference type="PANTHER" id="PTHR43037">
    <property type="entry name" value="UNNAMED PRODUCT-RELATED"/>
    <property type="match status" value="1"/>
</dbReference>
<evidence type="ECO:0000256" key="2">
    <source>
        <dbReference type="ARBA" id="ARBA00022801"/>
    </source>
</evidence>
<dbReference type="PANTHER" id="PTHR43037:SF5">
    <property type="entry name" value="FERULOYL ESTERASE"/>
    <property type="match status" value="1"/>
</dbReference>
<dbReference type="Pfam" id="PF02230">
    <property type="entry name" value="Abhydrolase_2"/>
    <property type="match status" value="1"/>
</dbReference>
<reference evidence="6" key="1">
    <citation type="submission" date="2015-05" db="EMBL/GenBank/DDBJ databases">
        <authorList>
            <person name="Rodrigo-Torres Lidia"/>
            <person name="Arahal R.David."/>
        </authorList>
    </citation>
    <scope>NUCLEOTIDE SEQUENCE [LARGE SCALE GENOMIC DNA]</scope>
    <source>
        <strain evidence="6">CECT 7321</strain>
    </source>
</reference>
<keyword evidence="2" id="KW-0378">Hydrolase</keyword>
<gene>
    <name evidence="5" type="ORF">NIT7321_01893</name>
</gene>
<evidence type="ECO:0000256" key="1">
    <source>
        <dbReference type="ARBA" id="ARBA00022729"/>
    </source>
</evidence>
<dbReference type="Proteomes" id="UP000043764">
    <property type="component" value="Unassembled WGS sequence"/>
</dbReference>
<dbReference type="Gene3D" id="3.40.50.1820">
    <property type="entry name" value="alpha/beta hydrolase"/>
    <property type="match status" value="1"/>
</dbReference>
<dbReference type="EMBL" id="CVRL01000025">
    <property type="protein sequence ID" value="CRL11044.1"/>
    <property type="molecule type" value="Genomic_DNA"/>
</dbReference>
<feature type="signal peptide" evidence="3">
    <location>
        <begin position="1"/>
        <end position="31"/>
    </location>
</feature>
<feature type="domain" description="Phospholipase/carboxylesterase/thioesterase" evidence="4">
    <location>
        <begin position="60"/>
        <end position="203"/>
    </location>
</feature>
<proteinExistence type="predicted"/>
<organism evidence="5 6">
    <name type="scientific">Phaeobacter italicus</name>
    <dbReference type="NCBI Taxonomy" id="481446"/>
    <lineage>
        <taxon>Bacteria</taxon>
        <taxon>Pseudomonadati</taxon>
        <taxon>Pseudomonadota</taxon>
        <taxon>Alphaproteobacteria</taxon>
        <taxon>Rhodobacterales</taxon>
        <taxon>Roseobacteraceae</taxon>
        <taxon>Phaeobacter</taxon>
    </lineage>
</organism>
<dbReference type="STRING" id="481446.NIT7645_00992"/>
<sequence>MRIALTRSITQGVAGMALLAAGAISASPVWADCGTVDAACEIESGTYHIALPERAGRARIPAVMFLHGYGSSGAAVLRNETMISELTDRGYAVIAPTALPREEDGPRSWAFLSSFGRRDEGAFFEDVMEDVAGRFNVDQEDVVLAGFSAGGFMTVYLACAHPDQFRAYAPVSGGFWRPQPESCAGPVRLLHTHGWADQVVPLEGRYIGGGRFQQGDIFAGLELWRQTNECATHAPDRRWKTGDQLRRAWDCGEGRDIELILVPGGHSVPKGWGNWMLDWYEGSDLSQ</sequence>
<dbReference type="InterPro" id="IPR029058">
    <property type="entry name" value="AB_hydrolase_fold"/>
</dbReference>
<evidence type="ECO:0000313" key="6">
    <source>
        <dbReference type="Proteomes" id="UP000043764"/>
    </source>
</evidence>